<dbReference type="PANTHER" id="PTHR43553">
    <property type="entry name" value="HEAVY METAL TRANSPORTER"/>
    <property type="match status" value="1"/>
</dbReference>
<dbReference type="InterPro" id="IPR015856">
    <property type="entry name" value="ABC_transpr_CbiO/EcfA_su"/>
</dbReference>
<keyword evidence="8" id="KW-0472">Membrane</keyword>
<dbReference type="InterPro" id="IPR050095">
    <property type="entry name" value="ECF_ABC_transporter_ATP-bd"/>
</dbReference>
<dbReference type="Proteomes" id="UP000176944">
    <property type="component" value="Chromosome"/>
</dbReference>
<dbReference type="InterPro" id="IPR003439">
    <property type="entry name" value="ABC_transporter-like_ATP-bd"/>
</dbReference>
<dbReference type="FunFam" id="3.40.50.300:FF:000224">
    <property type="entry name" value="Energy-coupling factor transporter ATP-binding protein EcfA"/>
    <property type="match status" value="1"/>
</dbReference>
<organism evidence="10 11">
    <name type="scientific">Moorena producens (strain JHB)</name>
    <dbReference type="NCBI Taxonomy" id="1454205"/>
    <lineage>
        <taxon>Bacteria</taxon>
        <taxon>Bacillati</taxon>
        <taxon>Cyanobacteriota</taxon>
        <taxon>Cyanophyceae</taxon>
        <taxon>Coleofasciculales</taxon>
        <taxon>Coleofasciculaceae</taxon>
        <taxon>Moorena</taxon>
    </lineage>
</organism>
<dbReference type="Gene3D" id="3.40.50.300">
    <property type="entry name" value="P-loop containing nucleotide triphosphate hydrolases"/>
    <property type="match status" value="1"/>
</dbReference>
<evidence type="ECO:0000256" key="3">
    <source>
        <dbReference type="ARBA" id="ARBA00022448"/>
    </source>
</evidence>
<gene>
    <name evidence="10" type="ORF">BJP36_02220</name>
</gene>
<dbReference type="PROSITE" id="PS50893">
    <property type="entry name" value="ABC_TRANSPORTER_2"/>
    <property type="match status" value="1"/>
</dbReference>
<reference evidence="11" key="1">
    <citation type="submission" date="2016-10" db="EMBL/GenBank/DDBJ databases">
        <title>Comparative genomics uncovers the prolific and rare metabolic potential of the cyanobacterial genus Moorea.</title>
        <authorList>
            <person name="Leao T."/>
            <person name="Castelao G."/>
            <person name="Korobeynikov A."/>
            <person name="Monroe E.A."/>
            <person name="Podell S."/>
            <person name="Glukhov E."/>
            <person name="Allen E."/>
            <person name="Gerwick W.H."/>
            <person name="Gerwick L."/>
        </authorList>
    </citation>
    <scope>NUCLEOTIDE SEQUENCE [LARGE SCALE GENOMIC DNA]</scope>
    <source>
        <strain evidence="11">JHB</strain>
    </source>
</reference>
<dbReference type="GO" id="GO:0005524">
    <property type="term" value="F:ATP binding"/>
    <property type="evidence" value="ECO:0007669"/>
    <property type="project" value="UniProtKB-KW"/>
</dbReference>
<dbReference type="SUPFAM" id="SSF52540">
    <property type="entry name" value="P-loop containing nucleoside triphosphate hydrolases"/>
    <property type="match status" value="1"/>
</dbReference>
<evidence type="ECO:0000313" key="10">
    <source>
        <dbReference type="EMBL" id="AOY84472.2"/>
    </source>
</evidence>
<name>A0A1D9G9Z7_MOOP1</name>
<evidence type="ECO:0000256" key="8">
    <source>
        <dbReference type="ARBA" id="ARBA00023136"/>
    </source>
</evidence>
<dbReference type="AlphaFoldDB" id="A0A1D9G9Z7"/>
<protein>
    <submittedName>
        <fullName evidence="10">ABC transporter ATP-binding protein</fullName>
    </submittedName>
</protein>
<evidence type="ECO:0000313" key="11">
    <source>
        <dbReference type="Proteomes" id="UP000176944"/>
    </source>
</evidence>
<evidence type="ECO:0000256" key="1">
    <source>
        <dbReference type="ARBA" id="ARBA00004236"/>
    </source>
</evidence>
<dbReference type="GO" id="GO:0016887">
    <property type="term" value="F:ATP hydrolysis activity"/>
    <property type="evidence" value="ECO:0007669"/>
    <property type="project" value="InterPro"/>
</dbReference>
<evidence type="ECO:0000256" key="4">
    <source>
        <dbReference type="ARBA" id="ARBA00022475"/>
    </source>
</evidence>
<dbReference type="InterPro" id="IPR003593">
    <property type="entry name" value="AAA+_ATPase"/>
</dbReference>
<evidence type="ECO:0000256" key="6">
    <source>
        <dbReference type="ARBA" id="ARBA00022840"/>
    </source>
</evidence>
<dbReference type="PANTHER" id="PTHR43553:SF24">
    <property type="entry name" value="ENERGY-COUPLING FACTOR TRANSPORTER ATP-BINDING PROTEIN ECFA1"/>
    <property type="match status" value="1"/>
</dbReference>
<dbReference type="SMART" id="SM00382">
    <property type="entry name" value="AAA"/>
    <property type="match status" value="1"/>
</dbReference>
<accession>A0A1D9G9Z7</accession>
<comment type="similarity">
    <text evidence="2">Belongs to the ABC transporter superfamily.</text>
</comment>
<dbReference type="InterPro" id="IPR027417">
    <property type="entry name" value="P-loop_NTPase"/>
</dbReference>
<dbReference type="EMBL" id="CP017708">
    <property type="protein sequence ID" value="AOY84472.2"/>
    <property type="molecule type" value="Genomic_DNA"/>
</dbReference>
<keyword evidence="7" id="KW-1278">Translocase</keyword>
<dbReference type="CDD" id="cd03225">
    <property type="entry name" value="ABC_cobalt_CbiO_domain1"/>
    <property type="match status" value="1"/>
</dbReference>
<feature type="domain" description="ABC transporter" evidence="9">
    <location>
        <begin position="65"/>
        <end position="293"/>
    </location>
</feature>
<evidence type="ECO:0000259" key="9">
    <source>
        <dbReference type="PROSITE" id="PS50893"/>
    </source>
</evidence>
<evidence type="ECO:0000256" key="5">
    <source>
        <dbReference type="ARBA" id="ARBA00022741"/>
    </source>
</evidence>
<evidence type="ECO:0000256" key="2">
    <source>
        <dbReference type="ARBA" id="ARBA00005417"/>
    </source>
</evidence>
<comment type="subcellular location">
    <subcellularLocation>
        <location evidence="1">Cell membrane</location>
    </subcellularLocation>
</comment>
<keyword evidence="4" id="KW-1003">Cell membrane</keyword>
<keyword evidence="3" id="KW-0813">Transport</keyword>
<dbReference type="GO" id="GO:0042626">
    <property type="term" value="F:ATPase-coupled transmembrane transporter activity"/>
    <property type="evidence" value="ECO:0007669"/>
    <property type="project" value="TreeGrafter"/>
</dbReference>
<sequence length="305" mass="34008">MGAEFILAYTERYHANRLHPWPFGHATRTDFILQTFTVTQQKQEFFYREDYIEPYQSPTSLHYALAIDSLYFSYPDQPDSLRNINLTIKPGERVGLIGPNGAGKTTLFLTICGILKPTRARVMLLFGKPVVAGEFRPEIGLVFQNPDDQLFSPSVWDDVAFGPENMGLPTVEVEQRVQEALSLTGVEHLAARVPHNLSGGQKCMVAIAGVLAMGPSLVLYDEPSANLDLRSRRRLISFLKGSQETILISSHDLELILEVCDRVLLLDEGQIIADGHPQQVMANQQLMEAHGLEKPHSIVSVISNQ</sequence>
<evidence type="ECO:0000256" key="7">
    <source>
        <dbReference type="ARBA" id="ARBA00022967"/>
    </source>
</evidence>
<proteinExistence type="inferred from homology"/>
<dbReference type="GO" id="GO:0043190">
    <property type="term" value="C:ATP-binding cassette (ABC) transporter complex"/>
    <property type="evidence" value="ECO:0007669"/>
    <property type="project" value="TreeGrafter"/>
</dbReference>
<dbReference type="Pfam" id="PF00005">
    <property type="entry name" value="ABC_tran"/>
    <property type="match status" value="1"/>
</dbReference>
<keyword evidence="6 10" id="KW-0067">ATP-binding</keyword>
<keyword evidence="5" id="KW-0547">Nucleotide-binding</keyword>